<reference evidence="1 2" key="1">
    <citation type="submission" date="2020-04" db="EMBL/GenBank/DDBJ databases">
        <authorList>
            <person name="Hitch T.C.A."/>
            <person name="Wylensek D."/>
            <person name="Clavel T."/>
        </authorList>
    </citation>
    <scope>NUCLEOTIDE SEQUENCE [LARGE SCALE GENOMIC DNA]</scope>
    <source>
        <strain evidence="1 2">WB01_NA02</strain>
    </source>
</reference>
<dbReference type="EMBL" id="JABAGD010000017">
    <property type="protein sequence ID" value="NMF05254.1"/>
    <property type="molecule type" value="Genomic_DNA"/>
</dbReference>
<accession>A0A7X9XPD4</accession>
<gene>
    <name evidence="1" type="ORF">HF849_10920</name>
</gene>
<evidence type="ECO:0000313" key="2">
    <source>
        <dbReference type="Proteomes" id="UP000587880"/>
    </source>
</evidence>
<name>A0A7X9XPD4_CLOBE</name>
<proteinExistence type="predicted"/>
<sequence length="52" mass="5810">MKHCYNYEASVVFEKISNVKGVITMDSKIEINKVKSMTAVIFAMTEGPILIS</sequence>
<organism evidence="1 2">
    <name type="scientific">Clostridium beijerinckii</name>
    <name type="common">Clostridium MP</name>
    <dbReference type="NCBI Taxonomy" id="1520"/>
    <lineage>
        <taxon>Bacteria</taxon>
        <taxon>Bacillati</taxon>
        <taxon>Bacillota</taxon>
        <taxon>Clostridia</taxon>
        <taxon>Eubacteriales</taxon>
        <taxon>Clostridiaceae</taxon>
        <taxon>Clostridium</taxon>
    </lineage>
</organism>
<dbReference type="Proteomes" id="UP000587880">
    <property type="component" value="Unassembled WGS sequence"/>
</dbReference>
<dbReference type="RefSeq" id="WP_168981952.1">
    <property type="nucleotide sequence ID" value="NZ_JABAGD010000017.1"/>
</dbReference>
<dbReference type="AlphaFoldDB" id="A0A7X9XPD4"/>
<comment type="caution">
    <text evidence="1">The sequence shown here is derived from an EMBL/GenBank/DDBJ whole genome shotgun (WGS) entry which is preliminary data.</text>
</comment>
<evidence type="ECO:0000313" key="1">
    <source>
        <dbReference type="EMBL" id="NMF05254.1"/>
    </source>
</evidence>
<protein>
    <submittedName>
        <fullName evidence="1">Uncharacterized protein</fullName>
    </submittedName>
</protein>